<comment type="caution">
    <text evidence="3">The sequence shown here is derived from an EMBL/GenBank/DDBJ whole genome shotgun (WGS) entry which is preliminary data.</text>
</comment>
<reference evidence="3 4" key="1">
    <citation type="journal article" date="2023" name="Plants (Basel)">
        <title>Bridging the Gap: Combining Genomics and Transcriptomics Approaches to Understand Stylosanthes scabra, an Orphan Legume from the Brazilian Caatinga.</title>
        <authorList>
            <person name="Ferreira-Neto J.R.C."/>
            <person name="da Silva M.D."/>
            <person name="Binneck E."/>
            <person name="de Melo N.F."/>
            <person name="da Silva R.H."/>
            <person name="de Melo A.L.T.M."/>
            <person name="Pandolfi V."/>
            <person name="Bustamante F.O."/>
            <person name="Brasileiro-Vidal A.C."/>
            <person name="Benko-Iseppon A.M."/>
        </authorList>
    </citation>
    <scope>NUCLEOTIDE SEQUENCE [LARGE SCALE GENOMIC DNA]</scope>
    <source>
        <tissue evidence="3">Leaves</tissue>
    </source>
</reference>
<gene>
    <name evidence="3" type="ORF">PIB30_062965</name>
</gene>
<protein>
    <recommendedName>
        <fullName evidence="5">Glycosyltransferase</fullName>
    </recommendedName>
</protein>
<keyword evidence="1" id="KW-0328">Glycosyltransferase</keyword>
<keyword evidence="4" id="KW-1185">Reference proteome</keyword>
<dbReference type="EMBL" id="JASCZI010181835">
    <property type="protein sequence ID" value="MED6186037.1"/>
    <property type="molecule type" value="Genomic_DNA"/>
</dbReference>
<dbReference type="Proteomes" id="UP001341840">
    <property type="component" value="Unassembled WGS sequence"/>
</dbReference>
<keyword evidence="2" id="KW-0808">Transferase</keyword>
<dbReference type="PANTHER" id="PTHR48046">
    <property type="entry name" value="UDP-GLYCOSYLTRANSFERASE 72E1"/>
    <property type="match status" value="1"/>
</dbReference>
<sequence length="493" mass="53979">MDTTNNDKKPHAAILTSPGMGHLIPAVELGKTLLTKHAFDVTIFLITTDPLTARSQIHQQTSHLKTPPNVVELPQPDVSSKLGPHPSLVDRIVVTMTESLPSLRSFILSMNHPPSLLIVDLFGTEAIPMARDLGMQSYVFLTTNAWFSAFTIYFPAMDPNHVENTHVKNREPLLIPGCLPLQFDDTFESLLEPQGPMYEGYTNVAKVINGSDGILMNTWQDLEPSATKALGESGILRRFTNGPVYPVGPLVRTLVERETAGLELDNKVKQWLDRQPTESVIYVSFGSGGTMSEAQIVELAWGLELSMQRFIWVVRPPVEGDASGAFFDVGNGGNGLLEYLPEGFVERTKELGVVVPMWAPQVEILGHPATGGFVTHCGWNSVLEAIFGEVAMVAWPLYSEQKMNAALLSEDIGVAVRAKAEDGVVGRDEIARVVRRVMVEEEGGAMRAKVKKLKASAEKAVCEFGSSYECLRQFRTNCELHLRGGSDAKARGA</sequence>
<evidence type="ECO:0000313" key="4">
    <source>
        <dbReference type="Proteomes" id="UP001341840"/>
    </source>
</evidence>
<dbReference type="PANTHER" id="PTHR48046:SF7">
    <property type="entry name" value="UDP-GLYCOSYLTRANSFERASE 72E1"/>
    <property type="match status" value="1"/>
</dbReference>
<dbReference type="CDD" id="cd03784">
    <property type="entry name" value="GT1_Gtf-like"/>
    <property type="match status" value="1"/>
</dbReference>
<accession>A0ABU6WJP1</accession>
<dbReference type="SUPFAM" id="SSF53756">
    <property type="entry name" value="UDP-Glycosyltransferase/glycogen phosphorylase"/>
    <property type="match status" value="1"/>
</dbReference>
<evidence type="ECO:0000256" key="2">
    <source>
        <dbReference type="ARBA" id="ARBA00022679"/>
    </source>
</evidence>
<dbReference type="Pfam" id="PF00201">
    <property type="entry name" value="UDPGT"/>
    <property type="match status" value="1"/>
</dbReference>
<evidence type="ECO:0008006" key="5">
    <source>
        <dbReference type="Google" id="ProtNLM"/>
    </source>
</evidence>
<organism evidence="3 4">
    <name type="scientific">Stylosanthes scabra</name>
    <dbReference type="NCBI Taxonomy" id="79078"/>
    <lineage>
        <taxon>Eukaryota</taxon>
        <taxon>Viridiplantae</taxon>
        <taxon>Streptophyta</taxon>
        <taxon>Embryophyta</taxon>
        <taxon>Tracheophyta</taxon>
        <taxon>Spermatophyta</taxon>
        <taxon>Magnoliopsida</taxon>
        <taxon>eudicotyledons</taxon>
        <taxon>Gunneridae</taxon>
        <taxon>Pentapetalae</taxon>
        <taxon>rosids</taxon>
        <taxon>fabids</taxon>
        <taxon>Fabales</taxon>
        <taxon>Fabaceae</taxon>
        <taxon>Papilionoideae</taxon>
        <taxon>50 kb inversion clade</taxon>
        <taxon>dalbergioids sensu lato</taxon>
        <taxon>Dalbergieae</taxon>
        <taxon>Pterocarpus clade</taxon>
        <taxon>Stylosanthes</taxon>
    </lineage>
</organism>
<dbReference type="Gene3D" id="3.40.50.2000">
    <property type="entry name" value="Glycogen Phosphorylase B"/>
    <property type="match status" value="2"/>
</dbReference>
<evidence type="ECO:0000313" key="3">
    <source>
        <dbReference type="EMBL" id="MED6186037.1"/>
    </source>
</evidence>
<dbReference type="InterPro" id="IPR002213">
    <property type="entry name" value="UDP_glucos_trans"/>
</dbReference>
<proteinExistence type="predicted"/>
<evidence type="ECO:0000256" key="1">
    <source>
        <dbReference type="ARBA" id="ARBA00022676"/>
    </source>
</evidence>
<name>A0ABU6WJP1_9FABA</name>